<dbReference type="EMBL" id="JH795871">
    <property type="protein sequence ID" value="EJT98922.1"/>
    <property type="molecule type" value="Genomic_DNA"/>
</dbReference>
<evidence type="ECO:0000259" key="3">
    <source>
        <dbReference type="PROSITE" id="PS50127"/>
    </source>
</evidence>
<dbReference type="Proteomes" id="UP000030653">
    <property type="component" value="Unassembled WGS sequence"/>
</dbReference>
<dbReference type="STRING" id="1858805.M5G587"/>
<feature type="region of interest" description="Disordered" evidence="2">
    <location>
        <begin position="123"/>
        <end position="153"/>
    </location>
</feature>
<name>M5G587_DACPD</name>
<proteinExistence type="predicted"/>
<dbReference type="FunFam" id="3.10.110.10:FF:000072">
    <property type="entry name" value="Ubiquitin-conjugating enzyme E2 W"/>
    <property type="match status" value="1"/>
</dbReference>
<reference evidence="4 5" key="1">
    <citation type="journal article" date="2012" name="Science">
        <title>The Paleozoic origin of enzymatic lignin decomposition reconstructed from 31 fungal genomes.</title>
        <authorList>
            <person name="Floudas D."/>
            <person name="Binder M."/>
            <person name="Riley R."/>
            <person name="Barry K."/>
            <person name="Blanchette R.A."/>
            <person name="Henrissat B."/>
            <person name="Martinez A.T."/>
            <person name="Otillar R."/>
            <person name="Spatafora J.W."/>
            <person name="Yadav J.S."/>
            <person name="Aerts A."/>
            <person name="Benoit I."/>
            <person name="Boyd A."/>
            <person name="Carlson A."/>
            <person name="Copeland A."/>
            <person name="Coutinho P.M."/>
            <person name="de Vries R.P."/>
            <person name="Ferreira P."/>
            <person name="Findley K."/>
            <person name="Foster B."/>
            <person name="Gaskell J."/>
            <person name="Glotzer D."/>
            <person name="Gorecki P."/>
            <person name="Heitman J."/>
            <person name="Hesse C."/>
            <person name="Hori C."/>
            <person name="Igarashi K."/>
            <person name="Jurgens J.A."/>
            <person name="Kallen N."/>
            <person name="Kersten P."/>
            <person name="Kohler A."/>
            <person name="Kuees U."/>
            <person name="Kumar T.K.A."/>
            <person name="Kuo A."/>
            <person name="LaButti K."/>
            <person name="Larrondo L.F."/>
            <person name="Lindquist E."/>
            <person name="Ling A."/>
            <person name="Lombard V."/>
            <person name="Lucas S."/>
            <person name="Lundell T."/>
            <person name="Martin R."/>
            <person name="McLaughlin D.J."/>
            <person name="Morgenstern I."/>
            <person name="Morin E."/>
            <person name="Murat C."/>
            <person name="Nagy L.G."/>
            <person name="Nolan M."/>
            <person name="Ohm R.A."/>
            <person name="Patyshakuliyeva A."/>
            <person name="Rokas A."/>
            <person name="Ruiz-Duenas F.J."/>
            <person name="Sabat G."/>
            <person name="Salamov A."/>
            <person name="Samejima M."/>
            <person name="Schmutz J."/>
            <person name="Slot J.C."/>
            <person name="St John F."/>
            <person name="Stenlid J."/>
            <person name="Sun H."/>
            <person name="Sun S."/>
            <person name="Syed K."/>
            <person name="Tsang A."/>
            <person name="Wiebenga A."/>
            <person name="Young D."/>
            <person name="Pisabarro A."/>
            <person name="Eastwood D.C."/>
            <person name="Martin F."/>
            <person name="Cullen D."/>
            <person name="Grigoriev I.V."/>
            <person name="Hibbett D.S."/>
        </authorList>
    </citation>
    <scope>NUCLEOTIDE SEQUENCE [LARGE SCALE GENOMIC DNA]</scope>
    <source>
        <strain evidence="4 5">DJM-731 SS1</strain>
    </source>
</reference>
<evidence type="ECO:0000313" key="4">
    <source>
        <dbReference type="EMBL" id="EJT98922.1"/>
    </source>
</evidence>
<keyword evidence="1" id="KW-0833">Ubl conjugation pathway</keyword>
<accession>M5G587</accession>
<dbReference type="SMART" id="SM00212">
    <property type="entry name" value="UBCc"/>
    <property type="match status" value="1"/>
</dbReference>
<dbReference type="OMA" id="WQMDIKV"/>
<organism evidence="4 5">
    <name type="scientific">Dacryopinax primogenitus (strain DJM 731)</name>
    <name type="common">Brown rot fungus</name>
    <dbReference type="NCBI Taxonomy" id="1858805"/>
    <lineage>
        <taxon>Eukaryota</taxon>
        <taxon>Fungi</taxon>
        <taxon>Dikarya</taxon>
        <taxon>Basidiomycota</taxon>
        <taxon>Agaricomycotina</taxon>
        <taxon>Dacrymycetes</taxon>
        <taxon>Dacrymycetales</taxon>
        <taxon>Dacrymycetaceae</taxon>
        <taxon>Dacryopinax</taxon>
    </lineage>
</organism>
<protein>
    <submittedName>
        <fullName evidence="4">UBC-like protein</fullName>
    </submittedName>
</protein>
<evidence type="ECO:0000256" key="2">
    <source>
        <dbReference type="SAM" id="MobiDB-lite"/>
    </source>
</evidence>
<dbReference type="SUPFAM" id="SSF54495">
    <property type="entry name" value="UBC-like"/>
    <property type="match status" value="1"/>
</dbReference>
<dbReference type="HOGENOM" id="CLU_030988_15_1_1"/>
<dbReference type="CDD" id="cd23808">
    <property type="entry name" value="UBCc_UBE2W"/>
    <property type="match status" value="1"/>
</dbReference>
<dbReference type="InterPro" id="IPR016135">
    <property type="entry name" value="UBQ-conjugating_enzyme/RWD"/>
</dbReference>
<dbReference type="GeneID" id="63688578"/>
<sequence length="153" mass="17252">MATILTKRLNKELREMQTHGLPTGITIVRADDLSEWLLSVEVLGNTLYEGEKFCLRFEFPHNYPIDSPAVTFVADDKWTAPVHPHVYSNGHICASILGPEWSPVLSVVSVCLTLQSMLASCTSKQRPPDNDKYVSHAPRNPKNTRFHYDDDTV</sequence>
<dbReference type="RefSeq" id="XP_040625820.1">
    <property type="nucleotide sequence ID" value="XM_040773516.1"/>
</dbReference>
<evidence type="ECO:0000256" key="1">
    <source>
        <dbReference type="ARBA" id="ARBA00022786"/>
    </source>
</evidence>
<dbReference type="PROSITE" id="PS50127">
    <property type="entry name" value="UBC_2"/>
    <property type="match status" value="1"/>
</dbReference>
<dbReference type="OrthoDB" id="406833at2759"/>
<gene>
    <name evidence="4" type="ORF">DACRYDRAFT_24035</name>
</gene>
<dbReference type="Pfam" id="PF00179">
    <property type="entry name" value="UQ_con"/>
    <property type="match status" value="1"/>
</dbReference>
<evidence type="ECO:0000313" key="5">
    <source>
        <dbReference type="Proteomes" id="UP000030653"/>
    </source>
</evidence>
<dbReference type="AlphaFoldDB" id="M5G587"/>
<dbReference type="PANTHER" id="PTHR24067">
    <property type="entry name" value="UBIQUITIN-CONJUGATING ENZYME E2"/>
    <property type="match status" value="1"/>
</dbReference>
<feature type="domain" description="UBC core" evidence="3">
    <location>
        <begin position="4"/>
        <end position="153"/>
    </location>
</feature>
<dbReference type="InterPro" id="IPR050113">
    <property type="entry name" value="Ub_conjugating_enzyme"/>
</dbReference>
<keyword evidence="5" id="KW-1185">Reference proteome</keyword>
<dbReference type="InterPro" id="IPR000608">
    <property type="entry name" value="UBC"/>
</dbReference>
<dbReference type="Gene3D" id="3.10.110.10">
    <property type="entry name" value="Ubiquitin Conjugating Enzyme"/>
    <property type="match status" value="1"/>
</dbReference>